<sequence length="466" mass="49342">MRRVAWPGLREALLTVGLIVVLLVGAIATVYLTRPTTLTVAVAPAGGTEPALLRAYAEELARRKRGVRLRIVAFDGVEESAQALSAGRADLAVVRPDVALPGNGLTLAVLRTLATFVAAPGASGIKAMPDLGGRRLGLLAGRTADRALLKAVAAHYGLELATDAPAGAIGAKAVALVPVEEADIAPALRDKRIDAMALVTTPDFPAARRVVGAVAEADEGGEVAILGISDTQAVLARWPRLQSITVPAGLYGGNPRLPDEEMTTVGSSYRLMARASLSRSVAAEVTQHLFEMRSALAEAVPAAEDVSHPEYEDTADATSARLPIHPGAIDYYEREQETFIERYESWIYLVAILGGGLGSTVAWLRQRLGRIRRERIEVATARLLELRSAARRETDPARLEAMAGEVDDLAASIARHALNRPTEPRTLGAATVAIDAARSTVRRARAPHSPQAPHPHEIVQASPGAD</sequence>
<gene>
    <name evidence="3" type="ORF">QO012_003161</name>
</gene>
<dbReference type="RefSeq" id="WP_238207826.1">
    <property type="nucleotide sequence ID" value="NZ_BPQE01000039.1"/>
</dbReference>
<dbReference type="Proteomes" id="UP001231124">
    <property type="component" value="Unassembled WGS sequence"/>
</dbReference>
<proteinExistence type="predicted"/>
<protein>
    <submittedName>
        <fullName evidence="3">TRAP transporter TAXI family solute receptor</fullName>
    </submittedName>
</protein>
<dbReference type="SUPFAM" id="SSF53850">
    <property type="entry name" value="Periplasmic binding protein-like II"/>
    <property type="match status" value="1"/>
</dbReference>
<organism evidence="3 4">
    <name type="scientific">Methylobacterium aerolatum</name>
    <dbReference type="NCBI Taxonomy" id="418708"/>
    <lineage>
        <taxon>Bacteria</taxon>
        <taxon>Pseudomonadati</taxon>
        <taxon>Pseudomonadota</taxon>
        <taxon>Alphaproteobacteria</taxon>
        <taxon>Hyphomicrobiales</taxon>
        <taxon>Methylobacteriaceae</taxon>
        <taxon>Methylobacterium</taxon>
    </lineage>
</organism>
<evidence type="ECO:0000256" key="2">
    <source>
        <dbReference type="SAM" id="Phobius"/>
    </source>
</evidence>
<dbReference type="Gene3D" id="3.40.190.10">
    <property type="entry name" value="Periplasmic binding protein-like II"/>
    <property type="match status" value="2"/>
</dbReference>
<feature type="transmembrane region" description="Helical" evidence="2">
    <location>
        <begin position="12"/>
        <end position="32"/>
    </location>
</feature>
<accession>A0ABU0I220</accession>
<dbReference type="InterPro" id="IPR011852">
    <property type="entry name" value="TRAP_TAXI"/>
</dbReference>
<dbReference type="PANTHER" id="PTHR42941">
    <property type="entry name" value="SLL1037 PROTEIN"/>
    <property type="match status" value="1"/>
</dbReference>
<evidence type="ECO:0000313" key="3">
    <source>
        <dbReference type="EMBL" id="MDQ0448650.1"/>
    </source>
</evidence>
<feature type="transmembrane region" description="Helical" evidence="2">
    <location>
        <begin position="346"/>
        <end position="364"/>
    </location>
</feature>
<name>A0ABU0I220_9HYPH</name>
<evidence type="ECO:0000313" key="4">
    <source>
        <dbReference type="Proteomes" id="UP001231124"/>
    </source>
</evidence>
<dbReference type="PANTHER" id="PTHR42941:SF1">
    <property type="entry name" value="SLL1037 PROTEIN"/>
    <property type="match status" value="1"/>
</dbReference>
<keyword evidence="2" id="KW-0472">Membrane</keyword>
<dbReference type="EMBL" id="JAUSVP010000009">
    <property type="protein sequence ID" value="MDQ0448650.1"/>
    <property type="molecule type" value="Genomic_DNA"/>
</dbReference>
<keyword evidence="2" id="KW-1133">Transmembrane helix</keyword>
<comment type="caution">
    <text evidence="3">The sequence shown here is derived from an EMBL/GenBank/DDBJ whole genome shotgun (WGS) entry which is preliminary data.</text>
</comment>
<keyword evidence="4" id="KW-1185">Reference proteome</keyword>
<feature type="region of interest" description="Disordered" evidence="1">
    <location>
        <begin position="442"/>
        <end position="466"/>
    </location>
</feature>
<evidence type="ECO:0000256" key="1">
    <source>
        <dbReference type="SAM" id="MobiDB-lite"/>
    </source>
</evidence>
<reference evidence="3 4" key="1">
    <citation type="submission" date="2023-07" db="EMBL/GenBank/DDBJ databases">
        <title>Genomic Encyclopedia of Type Strains, Phase IV (KMG-IV): sequencing the most valuable type-strain genomes for metagenomic binning, comparative biology and taxonomic classification.</title>
        <authorList>
            <person name="Goeker M."/>
        </authorList>
    </citation>
    <scope>NUCLEOTIDE SEQUENCE [LARGE SCALE GENOMIC DNA]</scope>
    <source>
        <strain evidence="3 4">DSM 19013</strain>
    </source>
</reference>
<dbReference type="Pfam" id="PF16868">
    <property type="entry name" value="NMT1_3"/>
    <property type="match status" value="1"/>
</dbReference>
<keyword evidence="2" id="KW-0812">Transmembrane</keyword>
<keyword evidence="3" id="KW-0675">Receptor</keyword>